<dbReference type="Pfam" id="PF00158">
    <property type="entry name" value="Sigma54_activat"/>
    <property type="match status" value="1"/>
</dbReference>
<reference evidence="12 13" key="1">
    <citation type="submission" date="2018-08" db="EMBL/GenBank/DDBJ databases">
        <title>Bacillus chawlae sp. nov., Bacillus glennii sp. nov., and Bacillus saganii sp. nov. Isolated from the Vehicle Assembly Building at Kennedy Space Center where the Viking Spacecraft were Assembled.</title>
        <authorList>
            <person name="Seuylemezian A."/>
            <person name="Vaishampayan P."/>
        </authorList>
    </citation>
    <scope>NUCLEOTIDE SEQUENCE [LARGE SCALE GENOMIC DNA]</scope>
    <source>
        <strain evidence="12 13">V44-8</strain>
    </source>
</reference>
<dbReference type="CDD" id="cd00130">
    <property type="entry name" value="PAS"/>
    <property type="match status" value="1"/>
</dbReference>
<dbReference type="InterPro" id="IPR013767">
    <property type="entry name" value="PAS_fold"/>
</dbReference>
<dbReference type="Gene3D" id="1.10.10.60">
    <property type="entry name" value="Homeodomain-like"/>
    <property type="match status" value="1"/>
</dbReference>
<evidence type="ECO:0000259" key="10">
    <source>
        <dbReference type="PROSITE" id="PS50112"/>
    </source>
</evidence>
<keyword evidence="1" id="KW-0547">Nucleotide-binding</keyword>
<evidence type="ECO:0000313" key="12">
    <source>
        <dbReference type="EMBL" id="RFU64968.1"/>
    </source>
</evidence>
<dbReference type="PROSITE" id="PS50045">
    <property type="entry name" value="SIGMA54_INTERACT_4"/>
    <property type="match status" value="1"/>
</dbReference>
<evidence type="ECO:0000256" key="4">
    <source>
        <dbReference type="ARBA" id="ARBA00023015"/>
    </source>
</evidence>
<keyword evidence="13" id="KW-1185">Reference proteome</keyword>
<dbReference type="RefSeq" id="WP_117321144.1">
    <property type="nucleotide sequence ID" value="NZ_QVTD01000003.1"/>
</dbReference>
<dbReference type="PANTHER" id="PTHR32071:SF57">
    <property type="entry name" value="C4-DICARBOXYLATE TRANSPORT TRANSCRIPTIONAL REGULATORY PROTEIN DCTD"/>
    <property type="match status" value="1"/>
</dbReference>
<dbReference type="AlphaFoldDB" id="A0A372LFB0"/>
<dbReference type="CDD" id="cd00009">
    <property type="entry name" value="AAA"/>
    <property type="match status" value="1"/>
</dbReference>
<evidence type="ECO:0000256" key="6">
    <source>
        <dbReference type="ARBA" id="ARBA00023163"/>
    </source>
</evidence>
<dbReference type="InterPro" id="IPR030828">
    <property type="entry name" value="HTH_TyrR"/>
</dbReference>
<dbReference type="PANTHER" id="PTHR32071">
    <property type="entry name" value="TRANSCRIPTIONAL REGULATORY PROTEIN"/>
    <property type="match status" value="1"/>
</dbReference>
<dbReference type="SUPFAM" id="SSF52540">
    <property type="entry name" value="P-loop containing nucleoside triphosphate hydrolases"/>
    <property type="match status" value="1"/>
</dbReference>
<sequence>MEAMKMNLPDTVLGIAKIYDSRITSYSEQVQQLLDKIGTGWISSFEMETLPISIKLDTNLLVKVFPLEKNICLAIFQDISEWIELQERNLDLESIFNHSHDGIYVADGNGITLGVSRGSERNFGVKSTELIGKSVVDIENEGIFNPSVVRLVLENRRRITVSQKTRTEKVMIATGNPIFNDDNQIVRIVCNSRDITELTELKEQIKKNEEIVKRYESELIELRLKETTIEGFVTNSKKMNDILNVVKRIAPVDTSILVTGESGTGKEVLSKSIHHFSLRNSGPFIKVNCGAIPESLMESELFGYDPGAFTGAKKEGKPGYFELADKGTLFLDEIGEMPLALQAKLLQAIQDKAIQRVGGTKTLRIDFRLIAATNRNLEQMVDEGKFREDLFYRLNVIPIELPTLRDRKDDIPFLLHLFLNKYNKLYSLQKRFDSEAVDLLCDYHWPGNVRQLQNIVERLVVLSDEDKISKEKIFPLFHTLSKDFDKDSPGAKLKAKDSYDPLSVSTQIQDTSLKHILKDVERSVIEETLKKYKTTRKAAKHLKMSQSTIVRRIKELGIITSNQY</sequence>
<dbReference type="Pfam" id="PF25601">
    <property type="entry name" value="AAA_lid_14"/>
    <property type="match status" value="1"/>
</dbReference>
<comment type="caution">
    <text evidence="12">The sequence shown here is derived from an EMBL/GenBank/DDBJ whole genome shotgun (WGS) entry which is preliminary data.</text>
</comment>
<dbReference type="InterPro" id="IPR025662">
    <property type="entry name" value="Sigma_54_int_dom_ATP-bd_1"/>
</dbReference>
<feature type="domain" description="Sigma-54 factor interaction" evidence="9">
    <location>
        <begin position="232"/>
        <end position="461"/>
    </location>
</feature>
<keyword evidence="5" id="KW-0238">DNA-binding</keyword>
<dbReference type="Pfam" id="PF00989">
    <property type="entry name" value="PAS"/>
    <property type="match status" value="1"/>
</dbReference>
<gene>
    <name evidence="12" type="ORF">D0466_03390</name>
</gene>
<dbReference type="Gene3D" id="1.10.8.60">
    <property type="match status" value="1"/>
</dbReference>
<dbReference type="GO" id="GO:0006355">
    <property type="term" value="P:regulation of DNA-templated transcription"/>
    <property type="evidence" value="ECO:0007669"/>
    <property type="project" value="InterPro"/>
</dbReference>
<dbReference type="SUPFAM" id="SSF55785">
    <property type="entry name" value="PYP-like sensor domain (PAS domain)"/>
    <property type="match status" value="1"/>
</dbReference>
<dbReference type="InterPro" id="IPR027417">
    <property type="entry name" value="P-loop_NTPase"/>
</dbReference>
<dbReference type="Proteomes" id="UP000262939">
    <property type="component" value="Unassembled WGS sequence"/>
</dbReference>
<evidence type="ECO:0000313" key="13">
    <source>
        <dbReference type="Proteomes" id="UP000262939"/>
    </source>
</evidence>
<evidence type="ECO:0000256" key="7">
    <source>
        <dbReference type="ARBA" id="ARBA00029500"/>
    </source>
</evidence>
<evidence type="ECO:0000256" key="1">
    <source>
        <dbReference type="ARBA" id="ARBA00022741"/>
    </source>
</evidence>
<dbReference type="EMBL" id="QVTD01000003">
    <property type="protein sequence ID" value="RFU64968.1"/>
    <property type="molecule type" value="Genomic_DNA"/>
</dbReference>
<evidence type="ECO:0000256" key="3">
    <source>
        <dbReference type="ARBA" id="ARBA00022840"/>
    </source>
</evidence>
<dbReference type="InterPro" id="IPR000700">
    <property type="entry name" value="PAS-assoc_C"/>
</dbReference>
<evidence type="ECO:0000256" key="8">
    <source>
        <dbReference type="SAM" id="Coils"/>
    </source>
</evidence>
<dbReference type="SMART" id="SM00382">
    <property type="entry name" value="AAA"/>
    <property type="match status" value="1"/>
</dbReference>
<dbReference type="FunFam" id="3.40.50.300:FF:000006">
    <property type="entry name" value="DNA-binding transcriptional regulator NtrC"/>
    <property type="match status" value="1"/>
</dbReference>
<feature type="domain" description="PAS" evidence="10">
    <location>
        <begin position="88"/>
        <end position="136"/>
    </location>
</feature>
<dbReference type="Gene3D" id="3.30.450.20">
    <property type="entry name" value="PAS domain"/>
    <property type="match status" value="1"/>
</dbReference>
<evidence type="ECO:0000259" key="11">
    <source>
        <dbReference type="PROSITE" id="PS50113"/>
    </source>
</evidence>
<name>A0A372LFB0_9BACI</name>
<keyword evidence="3" id="KW-0067">ATP-binding</keyword>
<dbReference type="InterPro" id="IPR025944">
    <property type="entry name" value="Sigma_54_int_dom_CS"/>
</dbReference>
<dbReference type="InterPro" id="IPR003593">
    <property type="entry name" value="AAA+_ATPase"/>
</dbReference>
<dbReference type="PROSITE" id="PS50112">
    <property type="entry name" value="PAS"/>
    <property type="match status" value="1"/>
</dbReference>
<dbReference type="NCBIfam" id="TIGR00229">
    <property type="entry name" value="sensory_box"/>
    <property type="match status" value="1"/>
</dbReference>
<dbReference type="SUPFAM" id="SSF46689">
    <property type="entry name" value="Homeodomain-like"/>
    <property type="match status" value="1"/>
</dbReference>
<dbReference type="InterPro" id="IPR058031">
    <property type="entry name" value="AAA_lid_NorR"/>
</dbReference>
<dbReference type="SMART" id="SM00091">
    <property type="entry name" value="PAS"/>
    <property type="match status" value="1"/>
</dbReference>
<proteinExistence type="predicted"/>
<dbReference type="Pfam" id="PF18024">
    <property type="entry name" value="HTH_50"/>
    <property type="match status" value="1"/>
</dbReference>
<dbReference type="InterPro" id="IPR002078">
    <property type="entry name" value="Sigma_54_int"/>
</dbReference>
<dbReference type="Gene3D" id="3.40.50.300">
    <property type="entry name" value="P-loop containing nucleotide triphosphate hydrolases"/>
    <property type="match status" value="1"/>
</dbReference>
<organism evidence="12 13">
    <name type="scientific">Peribacillus glennii</name>
    <dbReference type="NCBI Taxonomy" id="2303991"/>
    <lineage>
        <taxon>Bacteria</taxon>
        <taxon>Bacillati</taxon>
        <taxon>Bacillota</taxon>
        <taxon>Bacilli</taxon>
        <taxon>Bacillales</taxon>
        <taxon>Bacillaceae</taxon>
        <taxon>Peribacillus</taxon>
    </lineage>
</organism>
<dbReference type="PROSITE" id="PS00688">
    <property type="entry name" value="SIGMA54_INTERACT_3"/>
    <property type="match status" value="1"/>
</dbReference>
<dbReference type="OrthoDB" id="9771372at2"/>
<evidence type="ECO:0000256" key="5">
    <source>
        <dbReference type="ARBA" id="ARBA00023125"/>
    </source>
</evidence>
<dbReference type="GO" id="GO:0003677">
    <property type="term" value="F:DNA binding"/>
    <property type="evidence" value="ECO:0007669"/>
    <property type="project" value="UniProtKB-KW"/>
</dbReference>
<feature type="coiled-coil region" evidence="8">
    <location>
        <begin position="198"/>
        <end position="225"/>
    </location>
</feature>
<keyword evidence="4" id="KW-0805">Transcription regulation</keyword>
<keyword evidence="8" id="KW-0175">Coiled coil</keyword>
<keyword evidence="2" id="KW-0058">Aromatic hydrocarbons catabolism</keyword>
<keyword evidence="6" id="KW-0804">Transcription</keyword>
<dbReference type="InterPro" id="IPR009057">
    <property type="entry name" value="Homeodomain-like_sf"/>
</dbReference>
<dbReference type="GO" id="GO:0005524">
    <property type="term" value="F:ATP binding"/>
    <property type="evidence" value="ECO:0007669"/>
    <property type="project" value="UniProtKB-KW"/>
</dbReference>
<accession>A0A372LFB0</accession>
<dbReference type="PROSITE" id="PS00675">
    <property type="entry name" value="SIGMA54_INTERACT_1"/>
    <property type="match status" value="1"/>
</dbReference>
<protein>
    <recommendedName>
        <fullName evidence="7">HTH-type transcriptional regulatory protein TyrR</fullName>
    </recommendedName>
</protein>
<dbReference type="PROSITE" id="PS00676">
    <property type="entry name" value="SIGMA54_INTERACT_2"/>
    <property type="match status" value="1"/>
</dbReference>
<dbReference type="InterPro" id="IPR000014">
    <property type="entry name" value="PAS"/>
</dbReference>
<dbReference type="InterPro" id="IPR025943">
    <property type="entry name" value="Sigma_54_int_dom_ATP-bd_2"/>
</dbReference>
<evidence type="ECO:0000259" key="9">
    <source>
        <dbReference type="PROSITE" id="PS50045"/>
    </source>
</evidence>
<evidence type="ECO:0000256" key="2">
    <source>
        <dbReference type="ARBA" id="ARBA00022797"/>
    </source>
</evidence>
<feature type="domain" description="PAC" evidence="11">
    <location>
        <begin position="155"/>
        <end position="207"/>
    </location>
</feature>
<dbReference type="InterPro" id="IPR035965">
    <property type="entry name" value="PAS-like_dom_sf"/>
</dbReference>
<dbReference type="PROSITE" id="PS50113">
    <property type="entry name" value="PAC"/>
    <property type="match status" value="1"/>
</dbReference>